<dbReference type="Proteomes" id="UP000663823">
    <property type="component" value="Unassembled WGS sequence"/>
</dbReference>
<gene>
    <name evidence="1" type="ORF">OTI717_LOCUS42523</name>
</gene>
<evidence type="ECO:0000313" key="2">
    <source>
        <dbReference type="Proteomes" id="UP000663823"/>
    </source>
</evidence>
<dbReference type="EMBL" id="CAJOAX010052285">
    <property type="protein sequence ID" value="CAF4317055.1"/>
    <property type="molecule type" value="Genomic_DNA"/>
</dbReference>
<sequence>MSTFSAAHYHRDKSQVAVIGRKKEYVRNASSQNKSAIQIVNQNVGKAVSNQIPTDNAVKIDQHSRSSMQ</sequence>
<evidence type="ECO:0000313" key="1">
    <source>
        <dbReference type="EMBL" id="CAF4317055.1"/>
    </source>
</evidence>
<proteinExistence type="predicted"/>
<accession>A0A820J2B2</accession>
<reference evidence="1" key="1">
    <citation type="submission" date="2021-02" db="EMBL/GenBank/DDBJ databases">
        <authorList>
            <person name="Nowell W R."/>
        </authorList>
    </citation>
    <scope>NUCLEOTIDE SEQUENCE</scope>
</reference>
<protein>
    <submittedName>
        <fullName evidence="1">Uncharacterized protein</fullName>
    </submittedName>
</protein>
<dbReference type="AlphaFoldDB" id="A0A820J2B2"/>
<feature type="non-terminal residue" evidence="1">
    <location>
        <position position="69"/>
    </location>
</feature>
<organism evidence="1 2">
    <name type="scientific">Rotaria sordida</name>
    <dbReference type="NCBI Taxonomy" id="392033"/>
    <lineage>
        <taxon>Eukaryota</taxon>
        <taxon>Metazoa</taxon>
        <taxon>Spiralia</taxon>
        <taxon>Gnathifera</taxon>
        <taxon>Rotifera</taxon>
        <taxon>Eurotatoria</taxon>
        <taxon>Bdelloidea</taxon>
        <taxon>Philodinida</taxon>
        <taxon>Philodinidae</taxon>
        <taxon>Rotaria</taxon>
    </lineage>
</organism>
<comment type="caution">
    <text evidence="1">The sequence shown here is derived from an EMBL/GenBank/DDBJ whole genome shotgun (WGS) entry which is preliminary data.</text>
</comment>
<name>A0A820J2B2_9BILA</name>